<accession>A0ABS8JIA5</accession>
<proteinExistence type="predicted"/>
<organism evidence="3 4">
    <name type="scientific">Noviluteimonas lactosilytica</name>
    <dbReference type="NCBI Taxonomy" id="2888523"/>
    <lineage>
        <taxon>Bacteria</taxon>
        <taxon>Pseudomonadati</taxon>
        <taxon>Pseudomonadota</taxon>
        <taxon>Gammaproteobacteria</taxon>
        <taxon>Lysobacterales</taxon>
        <taxon>Lysobacteraceae</taxon>
        <taxon>Noviluteimonas</taxon>
    </lineage>
</organism>
<reference evidence="3" key="1">
    <citation type="submission" date="2021-10" db="EMBL/GenBank/DDBJ databases">
        <authorList>
            <person name="Lyu M."/>
            <person name="Wang X."/>
            <person name="Meng X."/>
            <person name="Xu K."/>
        </authorList>
    </citation>
    <scope>NUCLEOTIDE SEQUENCE</scope>
    <source>
        <strain evidence="3">A6</strain>
    </source>
</reference>
<keyword evidence="4" id="KW-1185">Reference proteome</keyword>
<dbReference type="EMBL" id="JAJGAK010000002">
    <property type="protein sequence ID" value="MCC8363336.1"/>
    <property type="molecule type" value="Genomic_DNA"/>
</dbReference>
<dbReference type="InterPro" id="IPR032710">
    <property type="entry name" value="NTF2-like_dom_sf"/>
</dbReference>
<protein>
    <submittedName>
        <fullName evidence="3">Nuclear transport factor 2 family protein</fullName>
    </submittedName>
</protein>
<dbReference type="RefSeq" id="WP_230526968.1">
    <property type="nucleotide sequence ID" value="NZ_JAJGAK010000002.1"/>
</dbReference>
<feature type="signal peptide" evidence="1">
    <location>
        <begin position="1"/>
        <end position="21"/>
    </location>
</feature>
<name>A0ABS8JIA5_9GAMM</name>
<evidence type="ECO:0000256" key="1">
    <source>
        <dbReference type="SAM" id="SignalP"/>
    </source>
</evidence>
<dbReference type="Pfam" id="PF13474">
    <property type="entry name" value="SnoaL_3"/>
    <property type="match status" value="1"/>
</dbReference>
<comment type="caution">
    <text evidence="3">The sequence shown here is derived from an EMBL/GenBank/DDBJ whole genome shotgun (WGS) entry which is preliminary data.</text>
</comment>
<gene>
    <name evidence="3" type="ORF">LK996_09660</name>
</gene>
<dbReference type="SUPFAM" id="SSF54427">
    <property type="entry name" value="NTF2-like"/>
    <property type="match status" value="1"/>
</dbReference>
<evidence type="ECO:0000313" key="3">
    <source>
        <dbReference type="EMBL" id="MCC8363336.1"/>
    </source>
</evidence>
<dbReference type="Proteomes" id="UP001165293">
    <property type="component" value="Unassembled WGS sequence"/>
</dbReference>
<feature type="chain" id="PRO_5046308880" evidence="1">
    <location>
        <begin position="22"/>
        <end position="161"/>
    </location>
</feature>
<keyword evidence="1" id="KW-0732">Signal</keyword>
<feature type="domain" description="SnoaL-like" evidence="2">
    <location>
        <begin position="42"/>
        <end position="156"/>
    </location>
</feature>
<sequence>MRLLLLASSLAIAFAAGSVGAQTPTQPVQATQVSPAANEAANVVNAFMAALAGNRLEVARQLMTPDAVVIANGQVIGTRDAYIDGAAKGDAAGLAQVQRELLRRDATANGNLGVVLSEKRITPTGARPGGPAEIVTETMLLSRVGAGWKIAHIHWSNRHAR</sequence>
<dbReference type="InterPro" id="IPR037401">
    <property type="entry name" value="SnoaL-like"/>
</dbReference>
<dbReference type="Gene3D" id="3.10.450.50">
    <property type="match status" value="1"/>
</dbReference>
<evidence type="ECO:0000259" key="2">
    <source>
        <dbReference type="Pfam" id="PF13474"/>
    </source>
</evidence>
<evidence type="ECO:0000313" key="4">
    <source>
        <dbReference type="Proteomes" id="UP001165293"/>
    </source>
</evidence>